<keyword evidence="4" id="KW-1185">Reference proteome</keyword>
<organism evidence="3 4">
    <name type="scientific">Nocardioides nanhaiensis</name>
    <dbReference type="NCBI Taxonomy" id="1476871"/>
    <lineage>
        <taxon>Bacteria</taxon>
        <taxon>Bacillati</taxon>
        <taxon>Actinomycetota</taxon>
        <taxon>Actinomycetes</taxon>
        <taxon>Propionibacteriales</taxon>
        <taxon>Nocardioidaceae</taxon>
        <taxon>Nocardioides</taxon>
    </lineage>
</organism>
<dbReference type="Gene3D" id="3.40.50.1400">
    <property type="match status" value="2"/>
</dbReference>
<sequence length="224" mass="22865">MTVAHGTRQVAGNEVARELTSLAGEVLGVPATASYVELSEPLFASVVAGLAEPAVAVPLLLSTGFHMRQDLPEAVEGAGAPVRLGRPLGPDPLLAAAQADRLREAGAEPGCPVTMVAAGSSDAEALPQLAEAAELLAAEWGGPVRVSTLTALGERPAQVVQPGDAVSPYLLSGGYFADRARRESLEAGAAVVAGVIGPHPRVVELVVARARTLWTTSTERDASV</sequence>
<reference evidence="4" key="1">
    <citation type="journal article" date="2019" name="Int. J. Syst. Evol. Microbiol.">
        <title>The Global Catalogue of Microorganisms (GCM) 10K type strain sequencing project: providing services to taxonomists for standard genome sequencing and annotation.</title>
        <authorList>
            <consortium name="The Broad Institute Genomics Platform"/>
            <consortium name="The Broad Institute Genome Sequencing Center for Infectious Disease"/>
            <person name="Wu L."/>
            <person name="Ma J."/>
        </authorList>
    </citation>
    <scope>NUCLEOTIDE SEQUENCE [LARGE SCALE GENOMIC DNA]</scope>
    <source>
        <strain evidence="4">JCM 18127</strain>
    </source>
</reference>
<dbReference type="EMBL" id="BAABIM010000001">
    <property type="protein sequence ID" value="GAA4671127.1"/>
    <property type="molecule type" value="Genomic_DNA"/>
</dbReference>
<accession>A0ABP8VS35</accession>
<gene>
    <name evidence="3" type="ORF">GCM10023226_04670</name>
</gene>
<evidence type="ECO:0000256" key="2">
    <source>
        <dbReference type="ARBA" id="ARBA00023239"/>
    </source>
</evidence>
<protein>
    <submittedName>
        <fullName evidence="3">Sirohydrochlorin chelatase</fullName>
    </submittedName>
</protein>
<dbReference type="Pfam" id="PF01903">
    <property type="entry name" value="CbiX"/>
    <property type="match status" value="1"/>
</dbReference>
<evidence type="ECO:0000313" key="3">
    <source>
        <dbReference type="EMBL" id="GAA4671127.1"/>
    </source>
</evidence>
<dbReference type="CDD" id="cd03416">
    <property type="entry name" value="CbiX_SirB_N"/>
    <property type="match status" value="1"/>
</dbReference>
<dbReference type="InterPro" id="IPR002762">
    <property type="entry name" value="CbiX-like"/>
</dbReference>
<name>A0ABP8VS35_9ACTN</name>
<evidence type="ECO:0000313" key="4">
    <source>
        <dbReference type="Proteomes" id="UP001500621"/>
    </source>
</evidence>
<keyword evidence="1" id="KW-0479">Metal-binding</keyword>
<dbReference type="PANTHER" id="PTHR33542:SF5">
    <property type="entry name" value="FERROCHELATASE CHE1"/>
    <property type="match status" value="1"/>
</dbReference>
<dbReference type="InterPro" id="IPR050963">
    <property type="entry name" value="Sirohydro_Cobaltochel/CbiX"/>
</dbReference>
<dbReference type="Proteomes" id="UP001500621">
    <property type="component" value="Unassembled WGS sequence"/>
</dbReference>
<dbReference type="SUPFAM" id="SSF53800">
    <property type="entry name" value="Chelatase"/>
    <property type="match status" value="1"/>
</dbReference>
<evidence type="ECO:0000256" key="1">
    <source>
        <dbReference type="ARBA" id="ARBA00022723"/>
    </source>
</evidence>
<proteinExistence type="predicted"/>
<comment type="caution">
    <text evidence="3">The sequence shown here is derived from an EMBL/GenBank/DDBJ whole genome shotgun (WGS) entry which is preliminary data.</text>
</comment>
<keyword evidence="2" id="KW-0456">Lyase</keyword>
<dbReference type="PANTHER" id="PTHR33542">
    <property type="entry name" value="SIROHYDROCHLORIN FERROCHELATASE, CHLOROPLASTIC"/>
    <property type="match status" value="1"/>
</dbReference>